<dbReference type="AlphaFoldDB" id="A0A699QPZ2"/>
<dbReference type="EMBL" id="BKCJ011016866">
    <property type="protein sequence ID" value="GFC67746.1"/>
    <property type="molecule type" value="Genomic_DNA"/>
</dbReference>
<proteinExistence type="predicted"/>
<organism evidence="1">
    <name type="scientific">Tanacetum cinerariifolium</name>
    <name type="common">Dalmatian daisy</name>
    <name type="synonym">Chrysanthemum cinerariifolium</name>
    <dbReference type="NCBI Taxonomy" id="118510"/>
    <lineage>
        <taxon>Eukaryota</taxon>
        <taxon>Viridiplantae</taxon>
        <taxon>Streptophyta</taxon>
        <taxon>Embryophyta</taxon>
        <taxon>Tracheophyta</taxon>
        <taxon>Spermatophyta</taxon>
        <taxon>Magnoliopsida</taxon>
        <taxon>eudicotyledons</taxon>
        <taxon>Gunneridae</taxon>
        <taxon>Pentapetalae</taxon>
        <taxon>asterids</taxon>
        <taxon>campanulids</taxon>
        <taxon>Asterales</taxon>
        <taxon>Asteraceae</taxon>
        <taxon>Asteroideae</taxon>
        <taxon>Anthemideae</taxon>
        <taxon>Anthemidinae</taxon>
        <taxon>Tanacetum</taxon>
    </lineage>
</organism>
<protein>
    <submittedName>
        <fullName evidence="1">Uncharacterized protein</fullName>
    </submittedName>
</protein>
<accession>A0A699QPZ2</accession>
<feature type="non-terminal residue" evidence="1">
    <location>
        <position position="1"/>
    </location>
</feature>
<name>A0A699QPZ2_TANCI</name>
<sequence>NSEDTIVSDDVQGQFRGKAKMVEPDMTTSRLHYCKPIQELSNGTFKLWPTCEVSVKECNGGDTIYGLDERGALKQWHCPRDNKRKEIKEGLKIKIWYTNVSKIMKSAVLNEWILDSFDEESNFARIHNDLYLRDLKEYKVVFDNKIKQLANEYKLTIGKKGSMGEQCTCGMVMDLKKKNDG</sequence>
<gene>
    <name evidence="1" type="ORF">Tci_839716</name>
</gene>
<reference evidence="1" key="1">
    <citation type="journal article" date="2019" name="Sci. Rep.">
        <title>Draft genome of Tanacetum cinerariifolium, the natural source of mosquito coil.</title>
        <authorList>
            <person name="Yamashiro T."/>
            <person name="Shiraishi A."/>
            <person name="Satake H."/>
            <person name="Nakayama K."/>
        </authorList>
    </citation>
    <scope>NUCLEOTIDE SEQUENCE</scope>
</reference>
<evidence type="ECO:0000313" key="1">
    <source>
        <dbReference type="EMBL" id="GFC67746.1"/>
    </source>
</evidence>
<comment type="caution">
    <text evidence="1">The sequence shown here is derived from an EMBL/GenBank/DDBJ whole genome shotgun (WGS) entry which is preliminary data.</text>
</comment>